<gene>
    <name evidence="2" type="ORF">OMP38_06325</name>
</gene>
<dbReference type="RefSeq" id="WP_277564329.1">
    <property type="nucleotide sequence ID" value="NZ_JAPDHZ010000002.1"/>
</dbReference>
<dbReference type="AlphaFoldDB" id="A0A9X4QLP0"/>
<keyword evidence="3" id="KW-1185">Reference proteome</keyword>
<protein>
    <submittedName>
        <fullName evidence="2">Uncharacterized protein</fullName>
    </submittedName>
</protein>
<dbReference type="Proteomes" id="UP001153387">
    <property type="component" value="Unassembled WGS sequence"/>
</dbReference>
<reference evidence="2 3" key="1">
    <citation type="submission" date="2022-10" db="EMBL/GenBank/DDBJ databases">
        <title>Comparative genomic analysis of Cohnella hashimotonis sp. nov., isolated from the International Space Station.</title>
        <authorList>
            <person name="Simpson A."/>
            <person name="Venkateswaran K."/>
        </authorList>
    </citation>
    <scope>NUCLEOTIDE SEQUENCE [LARGE SCALE GENOMIC DNA]</scope>
    <source>
        <strain evidence="2 3">DSM 18997</strain>
    </source>
</reference>
<sequence length="83" mass="8756">MRMTRKTGWTFVAVAALLLAAAGWAWRAGALHGAAGADDSRAGMWAARAEAAQTALDGAFLGCQARAVQQRRALHFAIMHGSF</sequence>
<feature type="signal peptide" evidence="1">
    <location>
        <begin position="1"/>
        <end position="27"/>
    </location>
</feature>
<accession>A0A9X4QLP0</accession>
<evidence type="ECO:0000256" key="1">
    <source>
        <dbReference type="SAM" id="SignalP"/>
    </source>
</evidence>
<dbReference type="EMBL" id="JAPDHZ010000002">
    <property type="protein sequence ID" value="MDG0790506.1"/>
    <property type="molecule type" value="Genomic_DNA"/>
</dbReference>
<comment type="caution">
    <text evidence="2">The sequence shown here is derived from an EMBL/GenBank/DDBJ whole genome shotgun (WGS) entry which is preliminary data.</text>
</comment>
<keyword evidence="1" id="KW-0732">Signal</keyword>
<proteinExistence type="predicted"/>
<evidence type="ECO:0000313" key="3">
    <source>
        <dbReference type="Proteomes" id="UP001153387"/>
    </source>
</evidence>
<feature type="chain" id="PRO_5040894021" evidence="1">
    <location>
        <begin position="28"/>
        <end position="83"/>
    </location>
</feature>
<name>A0A9X4QLP0_9BACL</name>
<evidence type="ECO:0000313" key="2">
    <source>
        <dbReference type="EMBL" id="MDG0790506.1"/>
    </source>
</evidence>
<organism evidence="2 3">
    <name type="scientific">Cohnella ginsengisoli</name>
    <dbReference type="NCBI Taxonomy" id="425004"/>
    <lineage>
        <taxon>Bacteria</taxon>
        <taxon>Bacillati</taxon>
        <taxon>Bacillota</taxon>
        <taxon>Bacilli</taxon>
        <taxon>Bacillales</taxon>
        <taxon>Paenibacillaceae</taxon>
        <taxon>Cohnella</taxon>
    </lineage>
</organism>